<dbReference type="PANTHER" id="PTHR43581:SF2">
    <property type="entry name" value="EXCINUCLEASE ATPASE SUBUNIT"/>
    <property type="match status" value="1"/>
</dbReference>
<evidence type="ECO:0000313" key="2">
    <source>
        <dbReference type="EMBL" id="KIQ57651.1"/>
    </source>
</evidence>
<comment type="caution">
    <text evidence="2">The sequence shown here is derived from an EMBL/GenBank/DDBJ whole genome shotgun (WGS) entry which is preliminary data.</text>
</comment>
<dbReference type="PATRIC" id="fig|294.124.peg.4072"/>
<evidence type="ECO:0000259" key="1">
    <source>
        <dbReference type="SMART" id="SM00382"/>
    </source>
</evidence>
<dbReference type="SMART" id="SM00382">
    <property type="entry name" value="AAA"/>
    <property type="match status" value="1"/>
</dbReference>
<dbReference type="InterPro" id="IPR003593">
    <property type="entry name" value="AAA+_ATPase"/>
</dbReference>
<name>A0A0D0NEE0_PSEFL</name>
<sequence length="649" mass="73702">MLNAKNRLGYSATPSPDHYAWYAYEWANLVLACSVCARYKSSQFPTQHERVAPFTPLALADQERPVLIDPSNDQPFEHLAFTVEGICLGKNDRGKETIDVLKLNRSELVGRRAAIFSEWVVFFEKLRGKDYALILSEIENRLDDRRAHVGAARIWISDSLLATSERSTPPREAEFFSELAGFISLCNPPMWRRFIDHLKGEHVPRRMLRSDLVDAVGEVQTTKFARIRSIDVKHFKGFKRFTLDFSSRSVAEQGIAPAVVLLGENSVGKSSLLQAIALGTMGRHLRSQVKTDFDAFLRKPQGRADQVWQQLSGNKGATQASIRIEFDDGSFNEVHILRGGEIHDVSFENALVLGYGAHRQFSEQPTNYKNIKPVSSIVSLFNKQRVLPHSADWLESLDEKIFPTVARALREILNLTDEDEIIRTERSGLMISKHGEDIPLSRLSDGYRSLFAMALDIIRNMVKRWGDLESSRGIVLIDEIEIHLHPRWKMQVVGALRRALPQVQFIFTTHDPLCLRGMLDGEVHVLVRDEDRAVVEMTGLPDVSAMRAEQLLTSEYFGLASTAEPETLRRIDQLLLSESRSLEPQEQFSERLDAFSMIGDTPERQVVNEALRRHIVEQFHSNRLDRAEVREESVRLILETLREAGEAGQ</sequence>
<dbReference type="AlphaFoldDB" id="A0A0D0NEE0"/>
<dbReference type="InterPro" id="IPR003959">
    <property type="entry name" value="ATPase_AAA_core"/>
</dbReference>
<dbReference type="EMBL" id="JXNZ01000209">
    <property type="protein sequence ID" value="KIQ57651.1"/>
    <property type="molecule type" value="Genomic_DNA"/>
</dbReference>
<protein>
    <recommendedName>
        <fullName evidence="1">AAA+ ATPase domain-containing protein</fullName>
    </recommendedName>
</protein>
<dbReference type="PANTHER" id="PTHR43581">
    <property type="entry name" value="ATP/GTP PHOSPHATASE"/>
    <property type="match status" value="1"/>
</dbReference>
<gene>
    <name evidence="2" type="ORF">RL74_19765</name>
</gene>
<dbReference type="GO" id="GO:0016887">
    <property type="term" value="F:ATP hydrolysis activity"/>
    <property type="evidence" value="ECO:0007669"/>
    <property type="project" value="InterPro"/>
</dbReference>
<feature type="domain" description="AAA+ ATPase" evidence="1">
    <location>
        <begin position="255"/>
        <end position="529"/>
    </location>
</feature>
<dbReference type="Gene3D" id="3.40.50.300">
    <property type="entry name" value="P-loop containing nucleotide triphosphate hydrolases"/>
    <property type="match status" value="1"/>
</dbReference>
<dbReference type="InterPro" id="IPR027417">
    <property type="entry name" value="P-loop_NTPase"/>
</dbReference>
<reference evidence="2 3" key="1">
    <citation type="submission" date="2015-01" db="EMBL/GenBank/DDBJ databases">
        <title>Draft Genome Sequence of the Biocontrol and Plant Growth-Promoting Rhizobacteria (PGPR) Pseudomonas fluorescens UM270.</title>
        <authorList>
            <person name="Hernandez-Salmeron J.E."/>
            <person name="Santoyo G."/>
            <person name="Moreno-Hagelsieb G."/>
            <person name="Hernandez-Leon R."/>
        </authorList>
    </citation>
    <scope>NUCLEOTIDE SEQUENCE [LARGE SCALE GENOMIC DNA]</scope>
    <source>
        <strain evidence="2 3">UM270</strain>
    </source>
</reference>
<organism evidence="2 3">
    <name type="scientific">Pseudomonas fluorescens</name>
    <dbReference type="NCBI Taxonomy" id="294"/>
    <lineage>
        <taxon>Bacteria</taxon>
        <taxon>Pseudomonadati</taxon>
        <taxon>Pseudomonadota</taxon>
        <taxon>Gammaproteobacteria</taxon>
        <taxon>Pseudomonadales</taxon>
        <taxon>Pseudomonadaceae</taxon>
        <taxon>Pseudomonas</taxon>
    </lineage>
</organism>
<dbReference type="GO" id="GO:0006302">
    <property type="term" value="P:double-strand break repair"/>
    <property type="evidence" value="ECO:0007669"/>
    <property type="project" value="InterPro"/>
</dbReference>
<proteinExistence type="predicted"/>
<accession>A0A0D0NEE0</accession>
<dbReference type="InterPro" id="IPR038729">
    <property type="entry name" value="Rad50/SbcC_AAA"/>
</dbReference>
<dbReference type="Pfam" id="PF13476">
    <property type="entry name" value="AAA_23"/>
    <property type="match status" value="1"/>
</dbReference>
<dbReference type="InterPro" id="IPR051396">
    <property type="entry name" value="Bact_Antivir_Def_Nuclease"/>
</dbReference>
<dbReference type="SUPFAM" id="SSF52540">
    <property type="entry name" value="P-loop containing nucleoside triphosphate hydrolases"/>
    <property type="match status" value="1"/>
</dbReference>
<dbReference type="Pfam" id="PF13304">
    <property type="entry name" value="AAA_21"/>
    <property type="match status" value="1"/>
</dbReference>
<dbReference type="Proteomes" id="UP000032101">
    <property type="component" value="Unassembled WGS sequence"/>
</dbReference>
<evidence type="ECO:0000313" key="3">
    <source>
        <dbReference type="Proteomes" id="UP000032101"/>
    </source>
</evidence>
<dbReference type="GO" id="GO:0005524">
    <property type="term" value="F:ATP binding"/>
    <property type="evidence" value="ECO:0007669"/>
    <property type="project" value="InterPro"/>
</dbReference>